<feature type="domain" description="Acyltransferase 3" evidence="2">
    <location>
        <begin position="285"/>
        <end position="677"/>
    </location>
</feature>
<dbReference type="Pfam" id="PF01757">
    <property type="entry name" value="Acyl_transf_3"/>
    <property type="match status" value="1"/>
</dbReference>
<feature type="transmembrane region" description="Helical" evidence="1">
    <location>
        <begin position="284"/>
        <end position="306"/>
    </location>
</feature>
<dbReference type="GO" id="GO:0016747">
    <property type="term" value="F:acyltransferase activity, transferring groups other than amino-acyl groups"/>
    <property type="evidence" value="ECO:0007669"/>
    <property type="project" value="InterPro"/>
</dbReference>
<accession>A0A7E4UVU0</accession>
<dbReference type="InterPro" id="IPR002656">
    <property type="entry name" value="Acyl_transf_3_dom"/>
</dbReference>
<feature type="transmembrane region" description="Helical" evidence="1">
    <location>
        <begin position="656"/>
        <end position="678"/>
    </location>
</feature>
<dbReference type="AlphaFoldDB" id="A0A7E4UVU0"/>
<dbReference type="PANTHER" id="PTHR11161">
    <property type="entry name" value="O-ACYLTRANSFERASE"/>
    <property type="match status" value="1"/>
</dbReference>
<feature type="transmembrane region" description="Helical" evidence="1">
    <location>
        <begin position="219"/>
        <end position="243"/>
    </location>
</feature>
<feature type="transmembrane region" description="Helical" evidence="1">
    <location>
        <begin position="435"/>
        <end position="456"/>
    </location>
</feature>
<feature type="transmembrane region" description="Helical" evidence="1">
    <location>
        <begin position="588"/>
        <end position="613"/>
    </location>
</feature>
<evidence type="ECO:0000259" key="2">
    <source>
        <dbReference type="Pfam" id="PF01757"/>
    </source>
</evidence>
<evidence type="ECO:0000313" key="3">
    <source>
        <dbReference type="Proteomes" id="UP000492821"/>
    </source>
</evidence>
<feature type="transmembrane region" description="Helical" evidence="1">
    <location>
        <begin position="548"/>
        <end position="568"/>
    </location>
</feature>
<dbReference type="Proteomes" id="UP000492821">
    <property type="component" value="Unassembled WGS sequence"/>
</dbReference>
<keyword evidence="1" id="KW-0812">Transmembrane</keyword>
<name>A0A7E4UVU0_PANRE</name>
<keyword evidence="1" id="KW-1133">Transmembrane helix</keyword>
<feature type="transmembrane region" description="Helical" evidence="1">
    <location>
        <begin position="326"/>
        <end position="349"/>
    </location>
</feature>
<keyword evidence="1" id="KW-0472">Membrane</keyword>
<keyword evidence="3" id="KW-1185">Reference proteome</keyword>
<evidence type="ECO:0000313" key="4">
    <source>
        <dbReference type="WBParaSite" id="Pan_g13451.t1"/>
    </source>
</evidence>
<reference evidence="3" key="1">
    <citation type="journal article" date="2013" name="Genetics">
        <title>The draft genome and transcriptome of Panagrellus redivivus are shaped by the harsh demands of a free-living lifestyle.</title>
        <authorList>
            <person name="Srinivasan J."/>
            <person name="Dillman A.R."/>
            <person name="Macchietto M.G."/>
            <person name="Heikkinen L."/>
            <person name="Lakso M."/>
            <person name="Fracchia K.M."/>
            <person name="Antoshechkin I."/>
            <person name="Mortazavi A."/>
            <person name="Wong G."/>
            <person name="Sternberg P.W."/>
        </authorList>
    </citation>
    <scope>NUCLEOTIDE SEQUENCE [LARGE SCALE GENOMIC DNA]</scope>
    <source>
        <strain evidence="3">MT8872</strain>
    </source>
</reference>
<feature type="transmembrane region" description="Helical" evidence="1">
    <location>
        <begin position="519"/>
        <end position="536"/>
    </location>
</feature>
<sequence length="728" mass="84072">MEKAIKALHDQRVHLPSLIIRLLGLLAHAMGNRRTVILFLFVCLYGVSIAEEATTLPPFPKTTSLVDYPEETVWGFIKSFNHENVSKQCGTSIDRVIPYLSDKATLKEQRAFFYQSFTTGDASQLISRDQDRWIFRAFECIKSAGETSYSASEYPMHYCYGMNEENEGTVYGVCFPSTCADNKQELLEHWQNVTATGNETLTYEGCVRSRHVSQWYEQFVPMLDFGFDMFLFLLIGLATVLHFKRGDKTKHKPTQILLAFSLKKNLAKLTQMPKDPQSTITCMFGLRFMSLVWTLLGHSFIFVQAYLKNVNDYKDDLVDNFWNQWITNFTLSVDVFLTLSGCLTAFSWFKKWQKNTTEEEPSWNSWGYWLRFYRHRLVRLWPAYIYTIVTLTTRISVTHFHPMWPPTDPAVQCPKHWWKNILFINSLGENRCMPWTWYIGTEFIFYVVSPIFLLTLRRNPTVGLLISVITILASGFANVVGMWWYNFPPTQFLWKQPEMFNPDYIKHHLLIYIKPQYRIGPYIVGLLLGYYLAGYQAQTQKKARSKRFVIVGWTVATIAGFWSLYGLYPSLMAWDCPIYHYFYGGAHRTVFSLALCWLIYACHTGIGGFINTVLSHRFLLPLSTLSYSCYLFHMIPVVFTYLLAPFPMVFSTKAVMFIHCVIQLALSYFFGFITTMVAELPALNIERILLTSSPPKKPAQSKADVEVQVQLKAAEDASSVPVSPIPRS</sequence>
<organism evidence="3 4">
    <name type="scientific">Panagrellus redivivus</name>
    <name type="common">Microworm</name>
    <dbReference type="NCBI Taxonomy" id="6233"/>
    <lineage>
        <taxon>Eukaryota</taxon>
        <taxon>Metazoa</taxon>
        <taxon>Ecdysozoa</taxon>
        <taxon>Nematoda</taxon>
        <taxon>Chromadorea</taxon>
        <taxon>Rhabditida</taxon>
        <taxon>Tylenchina</taxon>
        <taxon>Panagrolaimomorpha</taxon>
        <taxon>Panagrolaimoidea</taxon>
        <taxon>Panagrolaimidae</taxon>
        <taxon>Panagrellus</taxon>
    </lineage>
</organism>
<feature type="transmembrane region" description="Helical" evidence="1">
    <location>
        <begin position="377"/>
        <end position="397"/>
    </location>
</feature>
<reference evidence="4" key="2">
    <citation type="submission" date="2020-10" db="UniProtKB">
        <authorList>
            <consortium name="WormBaseParasite"/>
        </authorList>
    </citation>
    <scope>IDENTIFICATION</scope>
</reference>
<dbReference type="PANTHER" id="PTHR11161:SF70">
    <property type="entry name" value="ACYLTRANSFERASE 3 DOMAIN-CONTAINING PROTEIN"/>
    <property type="match status" value="1"/>
</dbReference>
<evidence type="ECO:0000256" key="1">
    <source>
        <dbReference type="SAM" id="Phobius"/>
    </source>
</evidence>
<protein>
    <submittedName>
        <fullName evidence="4">Acyl_transf_3 domain-containing protein</fullName>
    </submittedName>
</protein>
<feature type="transmembrane region" description="Helical" evidence="1">
    <location>
        <begin position="625"/>
        <end position="644"/>
    </location>
</feature>
<proteinExistence type="predicted"/>
<dbReference type="WBParaSite" id="Pan_g13451.t1">
    <property type="protein sequence ID" value="Pan_g13451.t1"/>
    <property type="gene ID" value="Pan_g13451"/>
</dbReference>
<dbReference type="InterPro" id="IPR052728">
    <property type="entry name" value="O2_lipid_transport_reg"/>
</dbReference>
<feature type="transmembrane region" description="Helical" evidence="1">
    <location>
        <begin position="463"/>
        <end position="485"/>
    </location>
</feature>